<reference evidence="4 5" key="1">
    <citation type="submission" date="2020-05" db="EMBL/GenBank/DDBJ databases">
        <authorList>
            <person name="Niu N."/>
        </authorList>
    </citation>
    <scope>NUCLEOTIDE SEQUENCE [LARGE SCALE GENOMIC DNA]</scope>
    <source>
        <strain evidence="4 5">3340-03</strain>
    </source>
</reference>
<keyword evidence="1" id="KW-0540">Nuclease</keyword>
<evidence type="ECO:0000256" key="3">
    <source>
        <dbReference type="SAM" id="SignalP"/>
    </source>
</evidence>
<dbReference type="InterPro" id="IPR000026">
    <property type="entry name" value="N1-like"/>
</dbReference>
<gene>
    <name evidence="4" type="ORF">HKX39_06480</name>
</gene>
<dbReference type="Gene3D" id="3.10.450.30">
    <property type="entry name" value="Microbial ribonucleases"/>
    <property type="match status" value="1"/>
</dbReference>
<evidence type="ECO:0000313" key="5">
    <source>
        <dbReference type="Proteomes" id="UP000537862"/>
    </source>
</evidence>
<name>A0A849P727_9BURK</name>
<dbReference type="GO" id="GO:0004521">
    <property type="term" value="F:RNA endonuclease activity"/>
    <property type="evidence" value="ECO:0007669"/>
    <property type="project" value="InterPro"/>
</dbReference>
<evidence type="ECO:0000256" key="1">
    <source>
        <dbReference type="ARBA" id="ARBA00022722"/>
    </source>
</evidence>
<keyword evidence="3" id="KW-0732">Signal</keyword>
<dbReference type="Proteomes" id="UP000537862">
    <property type="component" value="Unassembled WGS sequence"/>
</dbReference>
<organism evidence="4 5">
    <name type="scientific">Pelistega suis</name>
    <dbReference type="NCBI Taxonomy" id="1631957"/>
    <lineage>
        <taxon>Bacteria</taxon>
        <taxon>Pseudomonadati</taxon>
        <taxon>Pseudomonadota</taxon>
        <taxon>Betaproteobacteria</taxon>
        <taxon>Burkholderiales</taxon>
        <taxon>Alcaligenaceae</taxon>
        <taxon>Pelistega</taxon>
    </lineage>
</organism>
<keyword evidence="5" id="KW-1185">Reference proteome</keyword>
<evidence type="ECO:0000313" key="4">
    <source>
        <dbReference type="EMBL" id="NOL51813.1"/>
    </source>
</evidence>
<dbReference type="SUPFAM" id="SSF53933">
    <property type="entry name" value="Microbial ribonucleases"/>
    <property type="match status" value="1"/>
</dbReference>
<dbReference type="RefSeq" id="WP_171680511.1">
    <property type="nucleotide sequence ID" value="NZ_JABGBN010000004.1"/>
</dbReference>
<keyword evidence="2" id="KW-0378">Hydrolase</keyword>
<protein>
    <submittedName>
        <fullName evidence="4">Ribonuclease</fullName>
    </submittedName>
</protein>
<feature type="signal peptide" evidence="3">
    <location>
        <begin position="1"/>
        <end position="24"/>
    </location>
</feature>
<dbReference type="GO" id="GO:0003723">
    <property type="term" value="F:RNA binding"/>
    <property type="evidence" value="ECO:0007669"/>
    <property type="project" value="InterPro"/>
</dbReference>
<dbReference type="AlphaFoldDB" id="A0A849P727"/>
<accession>A0A849P727</accession>
<dbReference type="EMBL" id="JABGBN010000004">
    <property type="protein sequence ID" value="NOL51813.1"/>
    <property type="molecule type" value="Genomic_DNA"/>
</dbReference>
<dbReference type="InterPro" id="IPR016191">
    <property type="entry name" value="Ribonuclease/ribotoxin"/>
</dbReference>
<dbReference type="Pfam" id="PF00545">
    <property type="entry name" value="Ribonuclease"/>
    <property type="match status" value="1"/>
</dbReference>
<feature type="chain" id="PRO_5032384013" evidence="3">
    <location>
        <begin position="25"/>
        <end position="171"/>
    </location>
</feature>
<comment type="caution">
    <text evidence="4">The sequence shown here is derived from an EMBL/GenBank/DDBJ whole genome shotgun (WGS) entry which is preliminary data.</text>
</comment>
<sequence length="171" mass="19304">MKYRSWSAGAIVGISLLCTPSVWAFAKAPSQQDNQHLSQQSEHSCEVVLAKFNKTELKSQLDDVGQLVEIIRSLNKNNRLPSYFVTKKEANGLGWQPGTPFNQIPALKGKSIGGDRFGNYEKRLPKGQWQEADLDYKGVKRNAKRLVFSREGERYVTVNHYDSFAKVPVCQ</sequence>
<evidence type="ECO:0000256" key="2">
    <source>
        <dbReference type="ARBA" id="ARBA00022801"/>
    </source>
</evidence>
<dbReference type="GO" id="GO:0016787">
    <property type="term" value="F:hydrolase activity"/>
    <property type="evidence" value="ECO:0007669"/>
    <property type="project" value="UniProtKB-KW"/>
</dbReference>
<proteinExistence type="predicted"/>